<dbReference type="RefSeq" id="WP_220205560.1">
    <property type="nucleotide sequence ID" value="NZ_BNJK01000001.1"/>
</dbReference>
<dbReference type="Proteomes" id="UP000597444">
    <property type="component" value="Unassembled WGS sequence"/>
</dbReference>
<comment type="caution">
    <text evidence="1">The sequence shown here is derived from an EMBL/GenBank/DDBJ whole genome shotgun (WGS) entry which is preliminary data.</text>
</comment>
<evidence type="ECO:0000313" key="1">
    <source>
        <dbReference type="EMBL" id="GHO94848.1"/>
    </source>
</evidence>
<proteinExistence type="predicted"/>
<name>A0A8J3IJH7_9CHLR</name>
<protein>
    <submittedName>
        <fullName evidence="1">Uncharacterized protein</fullName>
    </submittedName>
</protein>
<evidence type="ECO:0000313" key="2">
    <source>
        <dbReference type="Proteomes" id="UP000597444"/>
    </source>
</evidence>
<sequence>MLRQIYRSRAARWIGVIGIALLLLAGVAAFAHQGGAAHAQMPGQKLATGEHASSTRGCSSVDSISNGDLDVALDQCGDTGSMFKATVIDWSATSTSIKAGLQGHGMPYTNRCKNFACSTPQFPANAGDTICYQGFAGTTQTDVECYTVPANSNGSTTPIFKFQ</sequence>
<keyword evidence="2" id="KW-1185">Reference proteome</keyword>
<organism evidence="1 2">
    <name type="scientific">Reticulibacter mediterranei</name>
    <dbReference type="NCBI Taxonomy" id="2778369"/>
    <lineage>
        <taxon>Bacteria</taxon>
        <taxon>Bacillati</taxon>
        <taxon>Chloroflexota</taxon>
        <taxon>Ktedonobacteria</taxon>
        <taxon>Ktedonobacterales</taxon>
        <taxon>Reticulibacteraceae</taxon>
        <taxon>Reticulibacter</taxon>
    </lineage>
</organism>
<accession>A0A8J3IJH7</accession>
<reference evidence="1" key="1">
    <citation type="submission" date="2020-10" db="EMBL/GenBank/DDBJ databases">
        <title>Taxonomic study of unclassified bacteria belonging to the class Ktedonobacteria.</title>
        <authorList>
            <person name="Yabe S."/>
            <person name="Wang C.M."/>
            <person name="Zheng Y."/>
            <person name="Sakai Y."/>
            <person name="Cavaletti L."/>
            <person name="Monciardini P."/>
            <person name="Donadio S."/>
        </authorList>
    </citation>
    <scope>NUCLEOTIDE SEQUENCE</scope>
    <source>
        <strain evidence="1">ID150040</strain>
    </source>
</reference>
<gene>
    <name evidence="1" type="ORF">KSF_048960</name>
</gene>
<dbReference type="EMBL" id="BNJK01000001">
    <property type="protein sequence ID" value="GHO94848.1"/>
    <property type="molecule type" value="Genomic_DNA"/>
</dbReference>
<dbReference type="AlphaFoldDB" id="A0A8J3IJH7"/>